<comment type="caution">
    <text evidence="1">The sequence shown here is derived from an EMBL/GenBank/DDBJ whole genome shotgun (WGS) entry which is preliminary data.</text>
</comment>
<reference evidence="1 2" key="1">
    <citation type="submission" date="2018-11" db="EMBL/GenBank/DDBJ databases">
        <title>Genome assembly of Steccherinum ochraceum LE-BIN_3174, the white-rot fungus of the Steccherinaceae family (The Residual Polyporoid clade, Polyporales, Basidiomycota).</title>
        <authorList>
            <person name="Fedorova T.V."/>
            <person name="Glazunova O.A."/>
            <person name="Landesman E.O."/>
            <person name="Moiseenko K.V."/>
            <person name="Psurtseva N.V."/>
            <person name="Savinova O.S."/>
            <person name="Shakhova N.V."/>
            <person name="Tyazhelova T.V."/>
            <person name="Vasina D.V."/>
        </authorList>
    </citation>
    <scope>NUCLEOTIDE SEQUENCE [LARGE SCALE GENOMIC DNA]</scope>
    <source>
        <strain evidence="1 2">LE-BIN_3174</strain>
    </source>
</reference>
<dbReference type="Proteomes" id="UP000292702">
    <property type="component" value="Unassembled WGS sequence"/>
</dbReference>
<protein>
    <recommendedName>
        <fullName evidence="3">F-box domain-containing protein</fullName>
    </recommendedName>
</protein>
<accession>A0A4R0RA43</accession>
<proteinExistence type="predicted"/>
<evidence type="ECO:0008006" key="3">
    <source>
        <dbReference type="Google" id="ProtNLM"/>
    </source>
</evidence>
<gene>
    <name evidence="1" type="ORF">EIP91_009160</name>
</gene>
<organism evidence="1 2">
    <name type="scientific">Steccherinum ochraceum</name>
    <dbReference type="NCBI Taxonomy" id="92696"/>
    <lineage>
        <taxon>Eukaryota</taxon>
        <taxon>Fungi</taxon>
        <taxon>Dikarya</taxon>
        <taxon>Basidiomycota</taxon>
        <taxon>Agaricomycotina</taxon>
        <taxon>Agaricomycetes</taxon>
        <taxon>Polyporales</taxon>
        <taxon>Steccherinaceae</taxon>
        <taxon>Steccherinum</taxon>
    </lineage>
</organism>
<dbReference type="EMBL" id="RWJN01000516">
    <property type="protein sequence ID" value="TCD61009.1"/>
    <property type="molecule type" value="Genomic_DNA"/>
</dbReference>
<keyword evidence="2" id="KW-1185">Reference proteome</keyword>
<dbReference type="AlphaFoldDB" id="A0A4R0RA43"/>
<evidence type="ECO:0000313" key="1">
    <source>
        <dbReference type="EMBL" id="TCD61009.1"/>
    </source>
</evidence>
<name>A0A4R0RA43_9APHY</name>
<evidence type="ECO:0000313" key="2">
    <source>
        <dbReference type="Proteomes" id="UP000292702"/>
    </source>
</evidence>
<sequence length="88" mass="9881">MAPNRSLLSTSSPRLPFDVLELIVGQLAFNEGMGSARLLDPQWREKIGTLKGRQLHLSFSSQLPPWAVSQLFRLYKPYITPVARSSIV</sequence>